<evidence type="ECO:0000256" key="1">
    <source>
        <dbReference type="SAM" id="MobiDB-lite"/>
    </source>
</evidence>
<dbReference type="GO" id="GO:0005737">
    <property type="term" value="C:cytoplasm"/>
    <property type="evidence" value="ECO:0007669"/>
    <property type="project" value="TreeGrafter"/>
</dbReference>
<dbReference type="InterPro" id="IPR005062">
    <property type="entry name" value="SAC3/GANP/THP3_conserved"/>
</dbReference>
<gene>
    <name evidence="3" type="ORF">GSTUAT00004950001</name>
</gene>
<evidence type="ECO:0000313" key="3">
    <source>
        <dbReference type="EMBL" id="CUS10919.1"/>
    </source>
</evidence>
<feature type="compositionally biased region" description="Polar residues" evidence="1">
    <location>
        <begin position="797"/>
        <end position="808"/>
    </location>
</feature>
<dbReference type="PANTHER" id="PTHR12436">
    <property type="entry name" value="80 KDA MCM3-ASSOCIATED PROTEIN"/>
    <property type="match status" value="1"/>
</dbReference>
<accession>A0A292PTP5</accession>
<feature type="domain" description="SAC3/GANP/THP3 conserved" evidence="2">
    <location>
        <begin position="303"/>
        <end position="605"/>
    </location>
</feature>
<dbReference type="Pfam" id="PF03399">
    <property type="entry name" value="SAC3_GANP"/>
    <property type="match status" value="1"/>
</dbReference>
<organism evidence="3 4">
    <name type="scientific">Tuber aestivum</name>
    <name type="common">summer truffle</name>
    <dbReference type="NCBI Taxonomy" id="59557"/>
    <lineage>
        <taxon>Eukaryota</taxon>
        <taxon>Fungi</taxon>
        <taxon>Dikarya</taxon>
        <taxon>Ascomycota</taxon>
        <taxon>Pezizomycotina</taxon>
        <taxon>Pezizomycetes</taxon>
        <taxon>Pezizales</taxon>
        <taxon>Tuberaceae</taxon>
        <taxon>Tuber</taxon>
    </lineage>
</organism>
<feature type="compositionally biased region" description="Gly residues" evidence="1">
    <location>
        <begin position="144"/>
        <end position="161"/>
    </location>
</feature>
<sequence length="1582" mass="172473">MPGAFGGSGNATFNAQGNTPGRTHGGENYNPRSNTSHSRRGNRLPNRHHQWNNARRGHSSRQNDSFSARGSGFSDYAERKNRQQAGQPNARFVNPFLQEHVSPNRNAQEGVGLSFHTTGRMESNGRPGTARRGRGDVNSRGRGRGTFGTTSGGPSFGGNSFGSGPSSKPTSGRGGRGNRGGARGGRGGYRQGSPAASGGGESDVSGDEGAVTRLADGAGSLNGENPWDENTAKSVRAERFSDKIPTMALFERLQAEPILTSVQMKKDRVRERRDAIANGTIDDPDVPKRLEDALDFVGTCLDMCPEFERVERSVQHSVDPLELDPLTGEIGRNYAVKRFHRPAAGNDAQLPSDVRPPKVLVSTLAYLVYNLCGGDVPLSKTHPFVRDRTRAIRQDFTLQNYRKAETVQCHEIIARFHILSLHKLAKDTPDHFVAQQEIEQLQKTLTTLMELYEDARLDGNNCVNEVEFRSYQIITHIRDPDLQRQAQRWPSHIFSSFPVQMALKFFDLVQANNRKQTNLGTKNTESCFNNFGTFFRLVRNKRVPYLMACLLETHFSEVRKYALKAMRSVYRRDSKQILLKFIQETLAYEDEASLMADCDNYGLSYAMTDPDPGQEPESYLVIHKGKGPWADNPPTKQSFHGFVEAKLMGRSISDVLWEPKGGAMSNETKAQLLLNHTPHQRAPDPKALVPQASPFAPSQNVFGSQPLPELPNSSSKPTFGPSTPPGVAQPALGSASISRPLHPDGMQSFGSRGSVTDSAFTQGFANPQPVAPVNLGFSGFKNNSSVFRNAPQKFPTTGSLTAGTSPFAASSAGPPQKNPFGPPAVGPLKFGTGTPSAPTPATSPVGSNSAVNELAILGSQFPPQPEPPPPSDPPAPAQPPFGPAAVSSSPPAAPSAIASVFRPTADNKRSLFPPVAPQPSAQSPALDNSLYSRPSGPASLPSLFQKPGTPSLFDSSSAPASVNGGSVFDSLQSSSRSSPASFTFPTYVPDDTGDDDELADNVATQPHTSAPSSSVFGSHPSATSMSSQARPFPTGDIDQGSLFANYSSSSEQSSAVLPTSSPAQPFGAAAPELPHPVPTNKKLFHSPARITELANSLFDQLLEKKAKEVVQDVMESSKVALAESMANDFLDIQASKIAANVVQEAIAENFQQIRLKEKVFVPWRRMSRRLWLKRLRQERIKNPPPPISPQWHPVQFPDNGASSAEVVFKYVNPMFKAPPLVDLFHPKAEYAFWATSQKEAHPTWRLLIVNTNPEDAGSFWWRNKFLGQGMPRKASSDKATFEAQFTLERGEMGQLKEIGGLIFGCSASYNVSNEERFKSDRKNLHDAVKYMLENTSHQKLALAIICYRSPLDTADPDPFGRSDRTSGEGREKRLAAIREALGLNEFGPRVIGQEVILVETFDDTDFTPAMKRLSGLVIESVNPAVAEALAPKTSLKRKRTPHPPMFANLAVPPPLDRAPKNEKGDGLTRLKRRKSTPPDRRITTGSRQMNCIDYRAQKLDWRKSTGGALPNGVKNPVGEEILVTTRTPIQPASESKRSSPIASLSAEIEDVMNITRELDRSFDVIAEDFRELTHEWMHAGSR</sequence>
<dbReference type="Proteomes" id="UP001412239">
    <property type="component" value="Unassembled WGS sequence"/>
</dbReference>
<name>A0A292PTP5_9PEZI</name>
<feature type="compositionally biased region" description="Pro residues" evidence="1">
    <location>
        <begin position="862"/>
        <end position="882"/>
    </location>
</feature>
<feature type="region of interest" description="Disordered" evidence="1">
    <location>
        <begin position="678"/>
        <end position="754"/>
    </location>
</feature>
<proteinExistence type="predicted"/>
<feature type="compositionally biased region" description="Polar residues" evidence="1">
    <location>
        <begin position="711"/>
        <end position="721"/>
    </location>
</feature>
<feature type="region of interest" description="Disordered" evidence="1">
    <location>
        <begin position="1434"/>
        <end position="1484"/>
    </location>
</feature>
<feature type="compositionally biased region" description="Polar residues" evidence="1">
    <location>
        <begin position="952"/>
        <end position="964"/>
    </location>
</feature>
<feature type="compositionally biased region" description="Basic residues" evidence="1">
    <location>
        <begin position="37"/>
        <end position="59"/>
    </location>
</feature>
<reference evidence="3" key="1">
    <citation type="submission" date="2015-10" db="EMBL/GenBank/DDBJ databases">
        <authorList>
            <person name="Regsiter A."/>
            <person name="william w."/>
        </authorList>
    </citation>
    <scope>NUCLEOTIDE SEQUENCE</scope>
    <source>
        <strain evidence="3">Montdore</strain>
    </source>
</reference>
<feature type="compositionally biased region" description="Low complexity" evidence="1">
    <location>
        <begin position="883"/>
        <end position="899"/>
    </location>
</feature>
<feature type="compositionally biased region" description="Low complexity" evidence="1">
    <location>
        <begin position="831"/>
        <end position="844"/>
    </location>
</feature>
<feature type="compositionally biased region" description="Pro residues" evidence="1">
    <location>
        <begin position="816"/>
        <end position="825"/>
    </location>
</feature>
<feature type="compositionally biased region" description="Polar residues" evidence="1">
    <location>
        <begin position="1002"/>
        <end position="1029"/>
    </location>
</feature>
<feature type="compositionally biased region" description="Basic and acidic residues" evidence="1">
    <location>
        <begin position="1457"/>
        <end position="1468"/>
    </location>
</feature>
<dbReference type="InterPro" id="IPR045107">
    <property type="entry name" value="SAC3/GANP/THP3"/>
</dbReference>
<dbReference type="GO" id="GO:0070390">
    <property type="term" value="C:transcription export complex 2"/>
    <property type="evidence" value="ECO:0007669"/>
    <property type="project" value="TreeGrafter"/>
</dbReference>
<feature type="region of interest" description="Disordered" evidence="1">
    <location>
        <begin position="1"/>
        <end position="208"/>
    </location>
</feature>
<feature type="region of interest" description="Disordered" evidence="1">
    <location>
        <begin position="797"/>
        <end position="1073"/>
    </location>
</feature>
<keyword evidence="4" id="KW-1185">Reference proteome</keyword>
<feature type="compositionally biased region" description="Polar residues" evidence="1">
    <location>
        <begin position="10"/>
        <end position="21"/>
    </location>
</feature>
<evidence type="ECO:0000313" key="4">
    <source>
        <dbReference type="Proteomes" id="UP001412239"/>
    </source>
</evidence>
<evidence type="ECO:0000259" key="2">
    <source>
        <dbReference type="Pfam" id="PF03399"/>
    </source>
</evidence>
<protein>
    <recommendedName>
        <fullName evidence="2">SAC3/GANP/THP3 conserved domain-containing protein</fullName>
    </recommendedName>
</protein>
<dbReference type="Gene3D" id="1.25.40.990">
    <property type="match status" value="1"/>
</dbReference>
<dbReference type="PANTHER" id="PTHR12436:SF3">
    <property type="entry name" value="GERMINAL-CENTER ASSOCIATED NUCLEAR PROTEIN"/>
    <property type="match status" value="1"/>
</dbReference>
<feature type="compositionally biased region" description="Low complexity" evidence="1">
    <location>
        <begin position="966"/>
        <end position="981"/>
    </location>
</feature>
<feature type="compositionally biased region" description="Gly residues" evidence="1">
    <location>
        <begin position="172"/>
        <end position="190"/>
    </location>
</feature>
<dbReference type="EMBL" id="LN891036">
    <property type="protein sequence ID" value="CUS10919.1"/>
    <property type="molecule type" value="Genomic_DNA"/>
</dbReference>
<dbReference type="GO" id="GO:0006406">
    <property type="term" value="P:mRNA export from nucleus"/>
    <property type="evidence" value="ECO:0007669"/>
    <property type="project" value="TreeGrafter"/>
</dbReference>